<protein>
    <submittedName>
        <fullName evidence="1">Uncharacterized protein</fullName>
    </submittedName>
</protein>
<dbReference type="EMBL" id="JAMKFB020000002">
    <property type="protein sequence ID" value="KAL0199698.1"/>
    <property type="molecule type" value="Genomic_DNA"/>
</dbReference>
<name>A0ABD0RPD9_CIRMR</name>
<sequence>MAIPPFRRLRTRWPRTSRHLRLLPGSPAPLFPTKPCRTTSALIRKFYMAAGQAGMALHTMTILQAYQDDILKEMDEGGGLTPEAVKELRRATDLGLRATKHTARTIGRSMAGSVAADKPRLLNERANW</sequence>
<keyword evidence="2" id="KW-1185">Reference proteome</keyword>
<evidence type="ECO:0000313" key="1">
    <source>
        <dbReference type="EMBL" id="KAL0199698.1"/>
    </source>
</evidence>
<evidence type="ECO:0000313" key="2">
    <source>
        <dbReference type="Proteomes" id="UP001529510"/>
    </source>
</evidence>
<comment type="caution">
    <text evidence="1">The sequence shown here is derived from an EMBL/GenBank/DDBJ whole genome shotgun (WGS) entry which is preliminary data.</text>
</comment>
<gene>
    <name evidence="1" type="ORF">M9458_002885</name>
</gene>
<proteinExistence type="predicted"/>
<reference evidence="1 2" key="1">
    <citation type="submission" date="2024-05" db="EMBL/GenBank/DDBJ databases">
        <title>Genome sequencing and assembly of Indian major carp, Cirrhinus mrigala (Hamilton, 1822).</title>
        <authorList>
            <person name="Mohindra V."/>
            <person name="Chowdhury L.M."/>
            <person name="Lal K."/>
            <person name="Jena J.K."/>
        </authorList>
    </citation>
    <scope>NUCLEOTIDE SEQUENCE [LARGE SCALE GENOMIC DNA]</scope>
    <source>
        <strain evidence="1">CM1030</strain>
        <tissue evidence="1">Blood</tissue>
    </source>
</reference>
<dbReference type="AlphaFoldDB" id="A0ABD0RPD9"/>
<accession>A0ABD0RPD9</accession>
<dbReference type="Proteomes" id="UP001529510">
    <property type="component" value="Unassembled WGS sequence"/>
</dbReference>
<feature type="non-terminal residue" evidence="1">
    <location>
        <position position="1"/>
    </location>
</feature>
<organism evidence="1 2">
    <name type="scientific">Cirrhinus mrigala</name>
    <name type="common">Mrigala</name>
    <dbReference type="NCBI Taxonomy" id="683832"/>
    <lineage>
        <taxon>Eukaryota</taxon>
        <taxon>Metazoa</taxon>
        <taxon>Chordata</taxon>
        <taxon>Craniata</taxon>
        <taxon>Vertebrata</taxon>
        <taxon>Euteleostomi</taxon>
        <taxon>Actinopterygii</taxon>
        <taxon>Neopterygii</taxon>
        <taxon>Teleostei</taxon>
        <taxon>Ostariophysi</taxon>
        <taxon>Cypriniformes</taxon>
        <taxon>Cyprinidae</taxon>
        <taxon>Labeoninae</taxon>
        <taxon>Labeonini</taxon>
        <taxon>Cirrhinus</taxon>
    </lineage>
</organism>